<dbReference type="InterPro" id="IPR011990">
    <property type="entry name" value="TPR-like_helical_dom_sf"/>
</dbReference>
<accession>A0AA36JPB4</accession>
<protein>
    <recommendedName>
        <fullName evidence="5">Pentatricopeptide repeat-containing protein, chloroplastic</fullName>
    </recommendedName>
</protein>
<dbReference type="Proteomes" id="UP001178507">
    <property type="component" value="Unassembled WGS sequence"/>
</dbReference>
<keyword evidence="1" id="KW-0677">Repeat</keyword>
<dbReference type="EMBL" id="CAUJNA010003794">
    <property type="protein sequence ID" value="CAJ1409915.1"/>
    <property type="molecule type" value="Genomic_DNA"/>
</dbReference>
<evidence type="ECO:0000256" key="1">
    <source>
        <dbReference type="ARBA" id="ARBA00022737"/>
    </source>
</evidence>
<keyword evidence="4" id="KW-1185">Reference proteome</keyword>
<proteinExistence type="predicted"/>
<dbReference type="AlphaFoldDB" id="A0AA36JPB4"/>
<dbReference type="PANTHER" id="PTHR47447:SF17">
    <property type="entry name" value="OS12G0638900 PROTEIN"/>
    <property type="match status" value="1"/>
</dbReference>
<evidence type="ECO:0000313" key="3">
    <source>
        <dbReference type="EMBL" id="CAJ1409915.1"/>
    </source>
</evidence>
<sequence length="821" mass="88440">MASDLIRRLASFRVSAAERLNAVLSAQVKSGQWQLARRSLAVFASSSVRLDSCSLNVASQNAWHQVLCLMSRFEIWALRRDTYSLSTAVKSCANAAAWHRACGLCRNGPASEVAQSALVHACRNYWRRAALLAAPLRPLSKNHRAVANACMAAAGKSSMWQVPLGILTRLTGPKAISYTLAADCRWRISVQLLRAMGRGSVRVDRICLGAVLKAVEEASGWQCCLALLQAVAARGVLPDASGAVAATSALGHFSHWRWALGHDAQQTVNARITACERGTCWAQSLRLLRQMPALAASTDEIGYNSVISACAAARRWRLALGLARFGPANVASLSRAAEIAGDGSRLLPRLLRAAGISYTLRSRLSAGAMRKTWAEWRGALAQLAATSARREAPDVRRSLEACGKGGAWLHALQLTSAAFEAKRTRSCNAVLCALQRTTRCRQAAGLFERMDQMKILPDGASFSAVQANQWQLSLETCRRMALRRLDLDNFMISRAARAASCPKAWLRGLQLAFAAPSRGLAPSPVVRAAAGNAAGSWRRSVGVLRLEDVVSWNTATDACAKGLSWAQALHTTKAMELTRVSPDFFTRSAATAACTRSRVWQQALTLSRLTRERGSAIAMTSVCESVRWRVALGFLQLTGVAATRRDVVVMGAALTACGRDGFWEDACCLLGQMQANKLEPNQVCYTSSLSGCEASLSSPELWRRAVELATSHRVDGIQGADAVLGTLRAEQWRWALEPRDAVGTQSSLCLLPWSRGLALLAALVQRRIGAAGVAPAPARCWRRALTLATPGQLQGLVRNCEMASQPFPAISASDISPFTSA</sequence>
<evidence type="ECO:0000256" key="2">
    <source>
        <dbReference type="PROSITE-ProRule" id="PRU00708"/>
    </source>
</evidence>
<gene>
    <name evidence="3" type="ORF">EVOR1521_LOCUS30882</name>
</gene>
<dbReference type="Pfam" id="PF01535">
    <property type="entry name" value="PPR"/>
    <property type="match status" value="1"/>
</dbReference>
<dbReference type="PANTHER" id="PTHR47447">
    <property type="entry name" value="OS03G0856100 PROTEIN"/>
    <property type="match status" value="1"/>
</dbReference>
<dbReference type="NCBIfam" id="TIGR00756">
    <property type="entry name" value="PPR"/>
    <property type="match status" value="1"/>
</dbReference>
<dbReference type="Gene3D" id="1.25.40.10">
    <property type="entry name" value="Tetratricopeptide repeat domain"/>
    <property type="match status" value="3"/>
</dbReference>
<reference evidence="3" key="1">
    <citation type="submission" date="2023-08" db="EMBL/GenBank/DDBJ databases">
        <authorList>
            <person name="Chen Y."/>
            <person name="Shah S."/>
            <person name="Dougan E. K."/>
            <person name="Thang M."/>
            <person name="Chan C."/>
        </authorList>
    </citation>
    <scope>NUCLEOTIDE SEQUENCE</scope>
</reference>
<name>A0AA36JPB4_9DINO</name>
<feature type="repeat" description="PPR" evidence="2">
    <location>
        <begin position="646"/>
        <end position="680"/>
    </location>
</feature>
<dbReference type="PROSITE" id="PS51375">
    <property type="entry name" value="PPR"/>
    <property type="match status" value="1"/>
</dbReference>
<organism evidence="3 4">
    <name type="scientific">Effrenium voratum</name>
    <dbReference type="NCBI Taxonomy" id="2562239"/>
    <lineage>
        <taxon>Eukaryota</taxon>
        <taxon>Sar</taxon>
        <taxon>Alveolata</taxon>
        <taxon>Dinophyceae</taxon>
        <taxon>Suessiales</taxon>
        <taxon>Symbiodiniaceae</taxon>
        <taxon>Effrenium</taxon>
    </lineage>
</organism>
<comment type="caution">
    <text evidence="3">The sequence shown here is derived from an EMBL/GenBank/DDBJ whole genome shotgun (WGS) entry which is preliminary data.</text>
</comment>
<dbReference type="InterPro" id="IPR002885">
    <property type="entry name" value="PPR_rpt"/>
</dbReference>
<evidence type="ECO:0008006" key="5">
    <source>
        <dbReference type="Google" id="ProtNLM"/>
    </source>
</evidence>
<evidence type="ECO:0000313" key="4">
    <source>
        <dbReference type="Proteomes" id="UP001178507"/>
    </source>
</evidence>